<evidence type="ECO:0000313" key="5">
    <source>
        <dbReference type="Proteomes" id="UP001269819"/>
    </source>
</evidence>
<evidence type="ECO:0000313" key="4">
    <source>
        <dbReference type="EMBL" id="MDV2079959.1"/>
    </source>
</evidence>
<keyword evidence="1" id="KW-0560">Oxidoreductase</keyword>
<dbReference type="Pfam" id="PF01408">
    <property type="entry name" value="GFO_IDH_MocA"/>
    <property type="match status" value="1"/>
</dbReference>
<evidence type="ECO:0000256" key="1">
    <source>
        <dbReference type="ARBA" id="ARBA00023002"/>
    </source>
</evidence>
<evidence type="ECO:0000259" key="2">
    <source>
        <dbReference type="Pfam" id="PF01408"/>
    </source>
</evidence>
<proteinExistence type="predicted"/>
<dbReference type="SUPFAM" id="SSF51735">
    <property type="entry name" value="NAD(P)-binding Rossmann-fold domains"/>
    <property type="match status" value="1"/>
</dbReference>
<dbReference type="EMBL" id="JAWIIJ010000010">
    <property type="protein sequence ID" value="MDV2079959.1"/>
    <property type="molecule type" value="Genomic_DNA"/>
</dbReference>
<protein>
    <submittedName>
        <fullName evidence="4">Gfo/Idh/MocA family oxidoreductase</fullName>
    </submittedName>
</protein>
<dbReference type="PANTHER" id="PTHR43818">
    <property type="entry name" value="BCDNA.GH03377"/>
    <property type="match status" value="1"/>
</dbReference>
<dbReference type="Proteomes" id="UP001269819">
    <property type="component" value="Unassembled WGS sequence"/>
</dbReference>
<accession>A0ABU3W0C2</accession>
<feature type="domain" description="Gfo/Idh/MocA-like oxidoreductase N-terminal" evidence="2">
    <location>
        <begin position="4"/>
        <end position="123"/>
    </location>
</feature>
<sequence length="362" mass="39767">MKARLALVGLGTWAAQGHLPVYQGPRLAPYLEVAGLCSRDLRRAKAWCQRFGIAKGYDDFAAMLAEIQPNLVAVTTPDHAHTEYVVMALKAGAHVLVEKPLALSLDDCRRIDQAAKSSQRQVLTLFHKRSDPLWAEARKRILAGQYGHLQMALASIQNPLAVPAGGYFSSELAAQSSPNWFLGTHFYDLLRYMTGCDPVEVRAYGHRKVLPEHGVETLDSVKTDVLFQRPGQDEVASVSLMLSWNLPDPSTSLTKQAMQLHFEQGELELDGTRRGFAEFGVGQYRDVNPYFMRSTDQGLQGYGASYLEEAVYSLLMDGYRPSLPLADLADAWWATALASAVDESLAGGGRSVTVQRPGEVIG</sequence>
<dbReference type="InterPro" id="IPR050463">
    <property type="entry name" value="Gfo/Idh/MocA_oxidrdct_glycsds"/>
</dbReference>
<feature type="domain" description="GFO/IDH/MocA-like oxidoreductase" evidence="3">
    <location>
        <begin position="134"/>
        <end position="267"/>
    </location>
</feature>
<reference evidence="4 5" key="1">
    <citation type="submission" date="2023-10" db="EMBL/GenBank/DDBJ databases">
        <title>Characteristics and mechanism of a salt-tolerant marine origin heterotrophic nitrifying- aerobic denitrifying bacteria Marinobacter xestospongiae HN1.</title>
        <authorList>
            <person name="Qi R."/>
        </authorList>
    </citation>
    <scope>NUCLEOTIDE SEQUENCE [LARGE SCALE GENOMIC DNA]</scope>
    <source>
        <strain evidence="4 5">HN1</strain>
    </source>
</reference>
<dbReference type="InterPro" id="IPR055170">
    <property type="entry name" value="GFO_IDH_MocA-like_dom"/>
</dbReference>
<keyword evidence="5" id="KW-1185">Reference proteome</keyword>
<gene>
    <name evidence="4" type="ORF">RYS15_14820</name>
</gene>
<name>A0ABU3W0C2_9GAMM</name>
<dbReference type="SUPFAM" id="SSF55347">
    <property type="entry name" value="Glyceraldehyde-3-phosphate dehydrogenase-like, C-terminal domain"/>
    <property type="match status" value="1"/>
</dbReference>
<dbReference type="Gene3D" id="3.30.360.10">
    <property type="entry name" value="Dihydrodipicolinate Reductase, domain 2"/>
    <property type="match status" value="1"/>
</dbReference>
<organism evidence="4 5">
    <name type="scientific">Marinobacter xestospongiae</name>
    <dbReference type="NCBI Taxonomy" id="994319"/>
    <lineage>
        <taxon>Bacteria</taxon>
        <taxon>Pseudomonadati</taxon>
        <taxon>Pseudomonadota</taxon>
        <taxon>Gammaproteobacteria</taxon>
        <taxon>Pseudomonadales</taxon>
        <taxon>Marinobacteraceae</taxon>
        <taxon>Marinobacter</taxon>
    </lineage>
</organism>
<dbReference type="InterPro" id="IPR036291">
    <property type="entry name" value="NAD(P)-bd_dom_sf"/>
</dbReference>
<comment type="caution">
    <text evidence="4">The sequence shown here is derived from an EMBL/GenBank/DDBJ whole genome shotgun (WGS) entry which is preliminary data.</text>
</comment>
<dbReference type="RefSeq" id="WP_316974433.1">
    <property type="nucleotide sequence ID" value="NZ_JAWIIJ010000010.1"/>
</dbReference>
<dbReference type="Pfam" id="PF22725">
    <property type="entry name" value="GFO_IDH_MocA_C3"/>
    <property type="match status" value="1"/>
</dbReference>
<dbReference type="Gene3D" id="3.40.50.720">
    <property type="entry name" value="NAD(P)-binding Rossmann-like Domain"/>
    <property type="match status" value="1"/>
</dbReference>
<dbReference type="PANTHER" id="PTHR43818:SF11">
    <property type="entry name" value="BCDNA.GH03377"/>
    <property type="match status" value="1"/>
</dbReference>
<dbReference type="InterPro" id="IPR000683">
    <property type="entry name" value="Gfo/Idh/MocA-like_OxRdtase_N"/>
</dbReference>
<evidence type="ECO:0000259" key="3">
    <source>
        <dbReference type="Pfam" id="PF22725"/>
    </source>
</evidence>